<dbReference type="SUPFAM" id="SSF51322">
    <property type="entry name" value="Cyanovirin-N"/>
    <property type="match status" value="1"/>
</dbReference>
<dbReference type="Proteomes" id="UP001232148">
    <property type="component" value="Unassembled WGS sequence"/>
</dbReference>
<reference evidence="2" key="1">
    <citation type="submission" date="2021-06" db="EMBL/GenBank/DDBJ databases">
        <title>Comparative genomics, transcriptomics and evolutionary studies reveal genomic signatures of adaptation to plant cell wall in hemibiotrophic fungi.</title>
        <authorList>
            <consortium name="DOE Joint Genome Institute"/>
            <person name="Baroncelli R."/>
            <person name="Diaz J.F."/>
            <person name="Benocci T."/>
            <person name="Peng M."/>
            <person name="Battaglia E."/>
            <person name="Haridas S."/>
            <person name="Andreopoulos W."/>
            <person name="Labutti K."/>
            <person name="Pangilinan J."/>
            <person name="Floch G.L."/>
            <person name="Makela M.R."/>
            <person name="Henrissat B."/>
            <person name="Grigoriev I.V."/>
            <person name="Crouch J.A."/>
            <person name="De Vries R.P."/>
            <person name="Sukno S.A."/>
            <person name="Thon M.R."/>
        </authorList>
    </citation>
    <scope>NUCLEOTIDE SEQUENCE</scope>
    <source>
        <strain evidence="2">MAFF235873</strain>
    </source>
</reference>
<dbReference type="AlphaFoldDB" id="A0AAD9M4P6"/>
<evidence type="ECO:0000313" key="3">
    <source>
        <dbReference type="Proteomes" id="UP001232148"/>
    </source>
</evidence>
<accession>A0AAD9M4P6</accession>
<keyword evidence="3" id="KW-1185">Reference proteome</keyword>
<protein>
    <submittedName>
        <fullName evidence="2">Uncharacterized protein</fullName>
    </submittedName>
</protein>
<dbReference type="InterPro" id="IPR036673">
    <property type="entry name" value="Cyanovirin-N_sf"/>
</dbReference>
<evidence type="ECO:0000313" key="2">
    <source>
        <dbReference type="EMBL" id="KAK2028408.1"/>
    </source>
</evidence>
<feature type="chain" id="PRO_5042130074" evidence="1">
    <location>
        <begin position="20"/>
        <end position="98"/>
    </location>
</feature>
<dbReference type="Gene3D" id="2.30.60.10">
    <property type="entry name" value="Cyanovirin-N"/>
    <property type="match status" value="1"/>
</dbReference>
<organism evidence="2 3">
    <name type="scientific">Colletotrichum zoysiae</name>
    <dbReference type="NCBI Taxonomy" id="1216348"/>
    <lineage>
        <taxon>Eukaryota</taxon>
        <taxon>Fungi</taxon>
        <taxon>Dikarya</taxon>
        <taxon>Ascomycota</taxon>
        <taxon>Pezizomycotina</taxon>
        <taxon>Sordariomycetes</taxon>
        <taxon>Hypocreomycetidae</taxon>
        <taxon>Glomerellales</taxon>
        <taxon>Glomerellaceae</taxon>
        <taxon>Colletotrichum</taxon>
        <taxon>Colletotrichum graminicola species complex</taxon>
    </lineage>
</organism>
<keyword evidence="1" id="KW-0732">Signal</keyword>
<gene>
    <name evidence="2" type="ORF">LX32DRAFT_640007</name>
</gene>
<sequence>MGPGLGILFLLLAACGITAAPPGLPTDLILRRARLVTNPYKTTCPDVRMIDPRPLVSATKDTTPYLVARCKGFGNEKCSWIPLQACLGNTNGVITYTN</sequence>
<dbReference type="EMBL" id="MU842878">
    <property type="protein sequence ID" value="KAK2028408.1"/>
    <property type="molecule type" value="Genomic_DNA"/>
</dbReference>
<evidence type="ECO:0000256" key="1">
    <source>
        <dbReference type="SAM" id="SignalP"/>
    </source>
</evidence>
<name>A0AAD9M4P6_9PEZI</name>
<feature type="signal peptide" evidence="1">
    <location>
        <begin position="1"/>
        <end position="19"/>
    </location>
</feature>
<comment type="caution">
    <text evidence="2">The sequence shown here is derived from an EMBL/GenBank/DDBJ whole genome shotgun (WGS) entry which is preliminary data.</text>
</comment>
<proteinExistence type="predicted"/>